<dbReference type="SUPFAM" id="SSF55221">
    <property type="entry name" value="Yeast killer toxins"/>
    <property type="match status" value="1"/>
</dbReference>
<keyword evidence="4" id="KW-1185">Reference proteome</keyword>
<evidence type="ECO:0000256" key="1">
    <source>
        <dbReference type="SAM" id="SignalP"/>
    </source>
</evidence>
<keyword evidence="1" id="KW-0732">Signal</keyword>
<evidence type="ECO:0000259" key="2">
    <source>
        <dbReference type="Pfam" id="PF09044"/>
    </source>
</evidence>
<dbReference type="Proteomes" id="UP001147746">
    <property type="component" value="Unassembled WGS sequence"/>
</dbReference>
<evidence type="ECO:0000313" key="3">
    <source>
        <dbReference type="EMBL" id="KAJ5320896.1"/>
    </source>
</evidence>
<proteinExistence type="predicted"/>
<dbReference type="GO" id="GO:0005576">
    <property type="term" value="C:extracellular region"/>
    <property type="evidence" value="ECO:0007669"/>
    <property type="project" value="InterPro"/>
</dbReference>
<dbReference type="InterPro" id="IPR011329">
    <property type="entry name" value="Killer_tox_Kp4/SMK"/>
</dbReference>
<evidence type="ECO:0000313" key="4">
    <source>
        <dbReference type="Proteomes" id="UP001147746"/>
    </source>
</evidence>
<accession>A0A9W9PZ91</accession>
<protein>
    <recommendedName>
        <fullName evidence="2">Killer toxin Kp4 domain-containing protein</fullName>
    </recommendedName>
</protein>
<gene>
    <name evidence="3" type="ORF">N7476_003898</name>
</gene>
<comment type="caution">
    <text evidence="3">The sequence shown here is derived from an EMBL/GenBank/DDBJ whole genome shotgun (WGS) entry which is preliminary data.</text>
</comment>
<reference evidence="3" key="2">
    <citation type="journal article" date="2023" name="IMA Fungus">
        <title>Comparative genomic study of the Penicillium genus elucidates a diverse pangenome and 15 lateral gene transfer events.</title>
        <authorList>
            <person name="Petersen C."/>
            <person name="Sorensen T."/>
            <person name="Nielsen M.R."/>
            <person name="Sondergaard T.E."/>
            <person name="Sorensen J.L."/>
            <person name="Fitzpatrick D.A."/>
            <person name="Frisvad J.C."/>
            <person name="Nielsen K.L."/>
        </authorList>
    </citation>
    <scope>NUCLEOTIDE SEQUENCE</scope>
    <source>
        <strain evidence="3">IBT 21472</strain>
    </source>
</reference>
<dbReference type="EMBL" id="JAPZBO010000003">
    <property type="protein sequence ID" value="KAJ5320896.1"/>
    <property type="molecule type" value="Genomic_DNA"/>
</dbReference>
<feature type="chain" id="PRO_5041155230" description="Killer toxin Kp4 domain-containing protein" evidence="1">
    <location>
        <begin position="20"/>
        <end position="137"/>
    </location>
</feature>
<dbReference type="Pfam" id="PF09044">
    <property type="entry name" value="Kp4"/>
    <property type="match status" value="1"/>
</dbReference>
<dbReference type="Gene3D" id="3.30.430.10">
    <property type="entry name" value="Killer Toxin P4, subunit A"/>
    <property type="match status" value="1"/>
</dbReference>
<dbReference type="InterPro" id="IPR015131">
    <property type="entry name" value="Killer_tox_Kp4"/>
</dbReference>
<feature type="domain" description="Killer toxin Kp4" evidence="2">
    <location>
        <begin position="7"/>
        <end position="128"/>
    </location>
</feature>
<name>A0A9W9PZ91_9EURO</name>
<feature type="signal peptide" evidence="1">
    <location>
        <begin position="1"/>
        <end position="19"/>
    </location>
</feature>
<sequence length="137" mass="14831">MRFTSLLFMASAIITTAASKGINCQGSGECPFCHAQTNLKELQKVCESVPDNTQYYNGQQICCVQCDEDNTEQYSVCAFVQNTKDGAPGHSVKAAIQQLVDHNCGLCGSAPFYNNDVSEGELTVNVVDYTSCHTVIC</sequence>
<organism evidence="3 4">
    <name type="scientific">Penicillium atrosanguineum</name>
    <dbReference type="NCBI Taxonomy" id="1132637"/>
    <lineage>
        <taxon>Eukaryota</taxon>
        <taxon>Fungi</taxon>
        <taxon>Dikarya</taxon>
        <taxon>Ascomycota</taxon>
        <taxon>Pezizomycotina</taxon>
        <taxon>Eurotiomycetes</taxon>
        <taxon>Eurotiomycetidae</taxon>
        <taxon>Eurotiales</taxon>
        <taxon>Aspergillaceae</taxon>
        <taxon>Penicillium</taxon>
    </lineage>
</organism>
<dbReference type="AlphaFoldDB" id="A0A9W9PZ91"/>
<reference evidence="3" key="1">
    <citation type="submission" date="2022-12" db="EMBL/GenBank/DDBJ databases">
        <authorList>
            <person name="Petersen C."/>
        </authorList>
    </citation>
    <scope>NUCLEOTIDE SEQUENCE</scope>
    <source>
        <strain evidence="3">IBT 21472</strain>
    </source>
</reference>